<proteinExistence type="predicted"/>
<keyword evidence="3" id="KW-0614">Plasmid</keyword>
<dbReference type="InterPro" id="IPR026341">
    <property type="entry name" value="T9SS_type_B"/>
</dbReference>
<dbReference type="KEGG" id="aswu:HUW51_01005"/>
<gene>
    <name evidence="3" type="ORF">HUW51_01005</name>
</gene>
<dbReference type="Gene3D" id="2.60.40.10">
    <property type="entry name" value="Immunoglobulins"/>
    <property type="match status" value="1"/>
</dbReference>
<reference evidence="3 4" key="1">
    <citation type="journal article" date="2018" name="Int. J. Syst. Evol. Microbiol.">
        <title>Adhaeribacter swui sp. nov., isolated from wet mud.</title>
        <authorList>
            <person name="Kim D.U."/>
            <person name="Kim K.W."/>
            <person name="Kang M.S."/>
            <person name="Kim J.Y."/>
            <person name="Jang J.H."/>
            <person name="Kim M.K."/>
        </authorList>
    </citation>
    <scope>NUCLEOTIDE SEQUENCE [LARGE SCALE GENOMIC DNA]</scope>
    <source>
        <strain evidence="3 4">KCTC 52873</strain>
        <plasmid evidence="3">unnamed2</plasmid>
    </source>
</reference>
<dbReference type="NCBIfam" id="TIGR04131">
    <property type="entry name" value="Bac_Flav_CTERM"/>
    <property type="match status" value="1"/>
</dbReference>
<dbReference type="Pfam" id="PF13585">
    <property type="entry name" value="CHU_C"/>
    <property type="match status" value="1"/>
</dbReference>
<organism evidence="3 4">
    <name type="scientific">Adhaeribacter swui</name>
    <dbReference type="NCBI Taxonomy" id="2086471"/>
    <lineage>
        <taxon>Bacteria</taxon>
        <taxon>Pseudomonadati</taxon>
        <taxon>Bacteroidota</taxon>
        <taxon>Cytophagia</taxon>
        <taxon>Cytophagales</taxon>
        <taxon>Hymenobacteraceae</taxon>
        <taxon>Adhaeribacter</taxon>
    </lineage>
</organism>
<protein>
    <submittedName>
        <fullName evidence="3">Gliding motility-associated C-terminal domain-containing protein</fullName>
    </submittedName>
</protein>
<keyword evidence="1" id="KW-0472">Membrane</keyword>
<accession>A0A7G7G2I3</accession>
<keyword evidence="1" id="KW-1133">Transmembrane helix</keyword>
<evidence type="ECO:0000313" key="4">
    <source>
        <dbReference type="Proteomes" id="UP000515237"/>
    </source>
</evidence>
<dbReference type="Pfam" id="PF19408">
    <property type="entry name" value="PKD_6"/>
    <property type="match status" value="1"/>
</dbReference>
<evidence type="ECO:0000256" key="1">
    <source>
        <dbReference type="SAM" id="Phobius"/>
    </source>
</evidence>
<dbReference type="InterPro" id="IPR013783">
    <property type="entry name" value="Ig-like_fold"/>
</dbReference>
<geneLocation type="plasmid" evidence="3 4">
    <name>unnamed2</name>
</geneLocation>
<sequence>MLHLKWHYPQLCKQSAIHIQLIIKSFIFCLFFLLALSGHSQNEASIWYLGKGYGLQFDQATPKIVQKGPLEEGAAATYSNPAGQVLLYANYRGVFNKDNVLLENDTWQPLTSSPIYIIPKPGSPSLFYIFYVGPNTASSFAEYSVRYVTVDLTANGGQGAIIEKLTVLYKDLHGSFTISGQCVNNTYWLVGETNTNVTSQKVDQLLAFKITPDGVSSRAIRSEPVPIGNSSNLKLSPKGDKIVFGYDGIPGYEGTGLADFNAATGEVAKSFVLESRGFGMEFSASGNKLYLLDFSGKKLWQFDISSGNQVAILASKKLIYDGPVQLTSPQLAPDGRIYFTQPENTRALAVINYPERDGTACDMVPNALILPTDVYPFLPTFAANFLYSFPGKPDAGPDKEICPSQPVKLGGTPNRNYTYRWEPATYLSDPASPTPVFLYPNAITQKKDFVYTLYVNDGLCELADGVTISVMPTPEKEKITGSQSVCPGVEKVDYSVIKREGYTYRWAVSGGQLISGQGTAAIQVNWGPSNTQAQVSLIILNESGCESEPIILPVRINVVLIPEKPQGPELICQNLAFNQLYTVTYTTGSLYTWGIQGGVITSGQGSNHVTVDWSGLGNHQLWIQEQSTTVDTVCYGVSDTLMVKVYQDNTTITIENISLNPQDEKQVQISWSSSDNDRLQEPFDLYRREYGKSNWHLISDSVSFVTPILDGGLNSDEFVYEYQISTRNGCQQIITSNQHHTIQLQNKSGEEDKNITLSWNAYEGWPNGVERYEIWRRLDQESDMKLVGQLPGSLLTFADLSTIDGFEHVYWVKAIAKGSSFASWSNSIQLTFKHPLLPPNVFTPNNDGVNDLFEIRNLELYPANQLRIYNRWGQEVYKASGYKNNWSAENVTEGTYFYQLLLLNSGQQIKGWIEVVR</sequence>
<evidence type="ECO:0000313" key="3">
    <source>
        <dbReference type="EMBL" id="QNF31367.1"/>
    </source>
</evidence>
<dbReference type="SUPFAM" id="SSF50969">
    <property type="entry name" value="YVTN repeat-like/Quinoprotein amine dehydrogenase"/>
    <property type="match status" value="1"/>
</dbReference>
<keyword evidence="4" id="KW-1185">Reference proteome</keyword>
<dbReference type="InterPro" id="IPR045829">
    <property type="entry name" value="PKD_6"/>
</dbReference>
<feature type="domain" description="PKD-like" evidence="2">
    <location>
        <begin position="476"/>
        <end position="548"/>
    </location>
</feature>
<dbReference type="Proteomes" id="UP000515237">
    <property type="component" value="Plasmid unnamed2"/>
</dbReference>
<evidence type="ECO:0000259" key="2">
    <source>
        <dbReference type="Pfam" id="PF19408"/>
    </source>
</evidence>
<dbReference type="InterPro" id="IPR011044">
    <property type="entry name" value="Quino_amine_DH_bsu"/>
</dbReference>
<keyword evidence="1" id="KW-0812">Transmembrane</keyword>
<dbReference type="EMBL" id="CP055155">
    <property type="protein sequence ID" value="QNF31367.1"/>
    <property type="molecule type" value="Genomic_DNA"/>
</dbReference>
<dbReference type="AlphaFoldDB" id="A0A7G7G2I3"/>
<dbReference type="RefSeq" id="WP_185269933.1">
    <property type="nucleotide sequence ID" value="NZ_CP055155.1"/>
</dbReference>
<feature type="transmembrane region" description="Helical" evidence="1">
    <location>
        <begin position="21"/>
        <end position="39"/>
    </location>
</feature>
<name>A0A7G7G2I3_9BACT</name>